<name>A0A0L1JUX9_9RHOB</name>
<dbReference type="Proteomes" id="UP000036938">
    <property type="component" value="Unassembled WGS sequence"/>
</dbReference>
<proteinExistence type="predicted"/>
<keyword evidence="2" id="KW-1185">Reference proteome</keyword>
<accession>A0A0L1JUX9</accession>
<protein>
    <submittedName>
        <fullName evidence="1">Uncharacterized protein</fullName>
    </submittedName>
</protein>
<reference evidence="1 2" key="1">
    <citation type="journal article" date="2015" name="Int. J. Syst. Evol. Microbiol.">
        <title>Aestuariivita atlantica sp. nov., isolated from deep sea sediment of the Atlantic Ocean.</title>
        <authorList>
            <person name="Li G."/>
            <person name="Lai Q."/>
            <person name="Du Y."/>
            <person name="Liu X."/>
            <person name="Sun F."/>
            <person name="Shao Z."/>
        </authorList>
    </citation>
    <scope>NUCLEOTIDE SEQUENCE [LARGE SCALE GENOMIC DNA]</scope>
    <source>
        <strain evidence="1 2">22II-S11-z3</strain>
    </source>
</reference>
<gene>
    <name evidence="1" type="ORF">ATO11_02900</name>
</gene>
<organism evidence="1 2">
    <name type="scientific">Pseudaestuariivita atlantica</name>
    <dbReference type="NCBI Taxonomy" id="1317121"/>
    <lineage>
        <taxon>Bacteria</taxon>
        <taxon>Pseudomonadati</taxon>
        <taxon>Pseudomonadota</taxon>
        <taxon>Alphaproteobacteria</taxon>
        <taxon>Rhodobacterales</taxon>
        <taxon>Paracoccaceae</taxon>
        <taxon>Pseudaestuariivita</taxon>
    </lineage>
</organism>
<sequence length="197" mass="20860">MILALSAAGSAQADPVAVHDAATRLFPDMPEVVETAAPDRCGLDQTVSAPMVHCTSDNTILVRPGALSAPDAGYRMAHVLGHAIQVRHGIADIALREIRRRRDEEAALRGLVTRQVECLAGVLFAEAGLPATDLATLYAEEPHTGSHWGRDPLRRGPQVSIGLAPRAEWFSRGQAEGEVAACAVGEIPVAPLIDALR</sequence>
<dbReference type="AlphaFoldDB" id="A0A0L1JUX9"/>
<evidence type="ECO:0000313" key="2">
    <source>
        <dbReference type="Proteomes" id="UP000036938"/>
    </source>
</evidence>
<evidence type="ECO:0000313" key="1">
    <source>
        <dbReference type="EMBL" id="KNG95555.1"/>
    </source>
</evidence>
<comment type="caution">
    <text evidence="1">The sequence shown here is derived from an EMBL/GenBank/DDBJ whole genome shotgun (WGS) entry which is preliminary data.</text>
</comment>
<dbReference type="EMBL" id="AQQZ01000001">
    <property type="protein sequence ID" value="KNG95555.1"/>
    <property type="molecule type" value="Genomic_DNA"/>
</dbReference>